<dbReference type="Gene3D" id="2.40.30.170">
    <property type="match status" value="1"/>
</dbReference>
<keyword evidence="2" id="KW-0175">Coiled coil</keyword>
<feature type="domain" description="YknX-like barrel-sandwich hybrid" evidence="4">
    <location>
        <begin position="74"/>
        <end position="224"/>
    </location>
</feature>
<comment type="caution">
    <text evidence="7">The sequence shown here is derived from an EMBL/GenBank/DDBJ whole genome shotgun (WGS) entry which is preliminary data.</text>
</comment>
<feature type="region of interest" description="Disordered" evidence="3">
    <location>
        <begin position="141"/>
        <end position="160"/>
    </location>
</feature>
<dbReference type="NCBIfam" id="TIGR01730">
    <property type="entry name" value="RND_mfp"/>
    <property type="match status" value="1"/>
</dbReference>
<evidence type="ECO:0000313" key="7">
    <source>
        <dbReference type="EMBL" id="MFC3929053.1"/>
    </source>
</evidence>
<reference evidence="8" key="1">
    <citation type="journal article" date="2019" name="Int. J. Syst. Evol. Microbiol.">
        <title>The Global Catalogue of Microorganisms (GCM) 10K type strain sequencing project: providing services to taxonomists for standard genome sequencing and annotation.</title>
        <authorList>
            <consortium name="The Broad Institute Genomics Platform"/>
            <consortium name="The Broad Institute Genome Sequencing Center for Infectious Disease"/>
            <person name="Wu L."/>
            <person name="Ma J."/>
        </authorList>
    </citation>
    <scope>NUCLEOTIDE SEQUENCE [LARGE SCALE GENOMIC DNA]</scope>
    <source>
        <strain evidence="8">CCUG 67170</strain>
    </source>
</reference>
<organism evidence="7 8">
    <name type="scientific">Streptococcus caprae</name>
    <dbReference type="NCBI Taxonomy" id="1640501"/>
    <lineage>
        <taxon>Bacteria</taxon>
        <taxon>Bacillati</taxon>
        <taxon>Bacillota</taxon>
        <taxon>Bacilli</taxon>
        <taxon>Lactobacillales</taxon>
        <taxon>Streptococcaceae</taxon>
        <taxon>Streptococcus</taxon>
    </lineage>
</organism>
<evidence type="ECO:0000256" key="1">
    <source>
        <dbReference type="ARBA" id="ARBA00009477"/>
    </source>
</evidence>
<feature type="compositionally biased region" description="Low complexity" evidence="3">
    <location>
        <begin position="403"/>
        <end position="417"/>
    </location>
</feature>
<accession>A0ABV8CYQ3</accession>
<feature type="coiled-coil region" evidence="2">
    <location>
        <begin position="163"/>
        <end position="190"/>
    </location>
</feature>
<feature type="domain" description="YknX-like C-terminal permuted SH3-like" evidence="5">
    <location>
        <begin position="325"/>
        <end position="393"/>
    </location>
</feature>
<dbReference type="Pfam" id="PF25984">
    <property type="entry name" value="BSH_YknX"/>
    <property type="match status" value="1"/>
</dbReference>
<dbReference type="EMBL" id="JBHRZV010000053">
    <property type="protein sequence ID" value="MFC3929053.1"/>
    <property type="molecule type" value="Genomic_DNA"/>
</dbReference>
<protein>
    <submittedName>
        <fullName evidence="7">Efflux RND transporter periplasmic adaptor subunit</fullName>
    </submittedName>
</protein>
<dbReference type="InterPro" id="IPR058636">
    <property type="entry name" value="Beta-barrel_YknX"/>
</dbReference>
<dbReference type="Proteomes" id="UP001595807">
    <property type="component" value="Unassembled WGS sequence"/>
</dbReference>
<dbReference type="InterPro" id="IPR058639">
    <property type="entry name" value="BSH_YknX-like"/>
</dbReference>
<dbReference type="InterPro" id="IPR058637">
    <property type="entry name" value="YknX-like_C"/>
</dbReference>
<evidence type="ECO:0000259" key="6">
    <source>
        <dbReference type="Pfam" id="PF25990"/>
    </source>
</evidence>
<feature type="compositionally biased region" description="Low complexity" evidence="3">
    <location>
        <begin position="141"/>
        <end position="159"/>
    </location>
</feature>
<evidence type="ECO:0000256" key="3">
    <source>
        <dbReference type="SAM" id="MobiDB-lite"/>
    </source>
</evidence>
<sequence length="431" mass="45757">MAKKGKKQLSKKTIIGLAAAGVLLVGGVGTVGWMNHQSQEQTVTPTTYTYSEVKEGTIASSTLLSGTVKALSEQYVYYDSTKGENFTYNVAVGDQVVPGQQLVQYDATAAQQAYDQAVRSLNKIGREITFLKTYGVQASTVTSTDSETGETSSETVEPSASQIATYNNQLQELNDSYANAQIEVDKAQAALNKTVILSDVQGTVVEINHNVSPTSQTTQTLVHITSEGQLQVIGNLTEYEMANAKVGQEVKIKSKVYPNEEWTGKIAEISNYPTTDSSADSNAAAGSTATTTASYPYKIDITSALGSLRQGSAVSVEVVNQKTSLLVPLTSIVTEDDKSYVFVYDTKTTKVKKTEVTLGSADGTSQEIVSGLAAGDKVITVGDYVLQDGQSVEDVKSENGSDESSQAETTQATEATTKAPESTEAEVTNAQ</sequence>
<comment type="similarity">
    <text evidence="1">Belongs to the membrane fusion protein (MFP) (TC 8.A.1) family.</text>
</comment>
<evidence type="ECO:0000313" key="8">
    <source>
        <dbReference type="Proteomes" id="UP001595807"/>
    </source>
</evidence>
<keyword evidence="8" id="KW-1185">Reference proteome</keyword>
<dbReference type="PANTHER" id="PTHR30469">
    <property type="entry name" value="MULTIDRUG RESISTANCE PROTEIN MDTA"/>
    <property type="match status" value="1"/>
</dbReference>
<gene>
    <name evidence="7" type="ORF">ACFORF_10880</name>
</gene>
<dbReference type="Pfam" id="PF25990">
    <property type="entry name" value="Beta-barrel_YknX"/>
    <property type="match status" value="1"/>
</dbReference>
<dbReference type="Gene3D" id="2.40.420.20">
    <property type="match status" value="1"/>
</dbReference>
<dbReference type="PANTHER" id="PTHR30469:SF33">
    <property type="entry name" value="SLR1207 PROTEIN"/>
    <property type="match status" value="1"/>
</dbReference>
<dbReference type="RefSeq" id="WP_380428130.1">
    <property type="nucleotide sequence ID" value="NZ_JBHRZV010000053.1"/>
</dbReference>
<dbReference type="Pfam" id="PF25989">
    <property type="entry name" value="YknX_C"/>
    <property type="match status" value="1"/>
</dbReference>
<feature type="region of interest" description="Disordered" evidence="3">
    <location>
        <begin position="390"/>
        <end position="431"/>
    </location>
</feature>
<feature type="domain" description="YknX-like beta-barrel" evidence="6">
    <location>
        <begin position="230"/>
        <end position="318"/>
    </location>
</feature>
<evidence type="ECO:0000259" key="5">
    <source>
        <dbReference type="Pfam" id="PF25989"/>
    </source>
</evidence>
<name>A0ABV8CYQ3_9STRE</name>
<proteinExistence type="inferred from homology"/>
<dbReference type="InterPro" id="IPR006143">
    <property type="entry name" value="RND_pump_MFP"/>
</dbReference>
<evidence type="ECO:0000256" key="2">
    <source>
        <dbReference type="SAM" id="Coils"/>
    </source>
</evidence>
<evidence type="ECO:0000259" key="4">
    <source>
        <dbReference type="Pfam" id="PF25984"/>
    </source>
</evidence>